<name>A0A6J7M5S1_9ZZZZ</name>
<reference evidence="1" key="1">
    <citation type="submission" date="2020-05" db="EMBL/GenBank/DDBJ databases">
        <authorList>
            <person name="Chiriac C."/>
            <person name="Salcher M."/>
            <person name="Ghai R."/>
            <person name="Kavagutti S V."/>
        </authorList>
    </citation>
    <scope>NUCLEOTIDE SEQUENCE</scope>
</reference>
<sequence length="109" mass="11579">MSACKVDAAPLDKVTPLPPVAAAGYVTAMRTWGTRTGWSAGHTVAWPADDVPKTRCEMWSALSRLDPSQHCGKLIWATSRDPVAQVGTDATLVPRVSRWPGAAQPQAAV</sequence>
<organism evidence="1">
    <name type="scientific">freshwater metagenome</name>
    <dbReference type="NCBI Taxonomy" id="449393"/>
    <lineage>
        <taxon>unclassified sequences</taxon>
        <taxon>metagenomes</taxon>
        <taxon>ecological metagenomes</taxon>
    </lineage>
</organism>
<proteinExistence type="predicted"/>
<evidence type="ECO:0000313" key="1">
    <source>
        <dbReference type="EMBL" id="CAB4976161.1"/>
    </source>
</evidence>
<gene>
    <name evidence="1" type="ORF">UFOPK3957_00222</name>
</gene>
<dbReference type="AlphaFoldDB" id="A0A6J7M5S1"/>
<dbReference type="EMBL" id="CAFBOM010000022">
    <property type="protein sequence ID" value="CAB4976161.1"/>
    <property type="molecule type" value="Genomic_DNA"/>
</dbReference>
<accession>A0A6J7M5S1</accession>
<protein>
    <submittedName>
        <fullName evidence="1">Unannotated protein</fullName>
    </submittedName>
</protein>